<keyword evidence="4 9" id="KW-0547">Nucleotide-binding</keyword>
<evidence type="ECO:0000256" key="7">
    <source>
        <dbReference type="ARBA" id="ARBA00023146"/>
    </source>
</evidence>
<keyword evidence="9" id="KW-0479">Metal-binding</keyword>
<dbReference type="FunFam" id="2.20.28.20:FF:000001">
    <property type="entry name" value="Methionine--tRNA ligase"/>
    <property type="match status" value="1"/>
</dbReference>
<evidence type="ECO:0000256" key="5">
    <source>
        <dbReference type="ARBA" id="ARBA00022840"/>
    </source>
</evidence>
<dbReference type="InterPro" id="IPR033911">
    <property type="entry name" value="MetRS_core"/>
</dbReference>
<dbReference type="EC" id="6.1.1.10" evidence="9"/>
<dbReference type="OrthoDB" id="371856at2157"/>
<dbReference type="InterPro" id="IPR014729">
    <property type="entry name" value="Rossmann-like_a/b/a_fold"/>
</dbReference>
<comment type="subcellular location">
    <subcellularLocation>
        <location evidence="1 9">Cytoplasm</location>
    </subcellularLocation>
</comment>
<dbReference type="SUPFAM" id="SSF57770">
    <property type="entry name" value="Methionyl-tRNA synthetase (MetRS), Zn-domain"/>
    <property type="match status" value="1"/>
</dbReference>
<feature type="binding site" evidence="9">
    <location>
        <position position="343"/>
    </location>
    <ligand>
        <name>ATP</name>
        <dbReference type="ChEBI" id="CHEBI:30616"/>
    </ligand>
</feature>
<dbReference type="PANTHER" id="PTHR45765">
    <property type="entry name" value="METHIONINE--TRNA LIGASE"/>
    <property type="match status" value="1"/>
</dbReference>
<keyword evidence="13" id="KW-1185">Reference proteome</keyword>
<keyword evidence="3 9" id="KW-0436">Ligase</keyword>
<sequence length="569" mass="65886">MQKVNSSKHRWLICAAWPYVYGVPHLGNLIGSILSADVAARFLRLIGDEVVFVSGSDMHGTPIEVEAIKRGENPKDLAERNHKIIKELFEKWNISFDNYSKTESPVHVKFVQDFYKKVYENGYVFSDKVQMYYCPKDKIFLPDRYIVGTCPYCGYDKAYGDQCENCGRLLEPTLLINPRCAICGSTPELRTTEHWFFDLPRLSQELEKYIEENDNLPPNARNMSLQILRDGLKPRALTRDNKWGIPAPFPGAEGKTIYVWMEAVLGYISATIEYFENKGEPEKWKEFWLDKDTRSVYFIGKDNIPFHTIIFPALLLASKQGYVLPWTVSSTEYLLFKGLKFSKSKRIGIWIDEALEVFPVDYWRFVLLSLRPELRDMNFSWEDFIRIINNDLNDNIGNFIHRVLVITYKKFSGKVPEPGEYTEEDKSLENMIVQYSGEIAESMMNFRMREALGKILQLSSSGNSYLNSRKPWELESKEAATAIYVALHLIKALAIMLYPYIPSSSQKIWNQLGYSDDISAHRWEEIKEPVPVGQTIPEPKPIFRKLTDEDIKKATEKIEELRSQKQSSQ</sequence>
<feature type="domain" description="Methionyl-tRNA synthetase anticodon-binding" evidence="11">
    <location>
        <begin position="415"/>
        <end position="558"/>
    </location>
</feature>
<dbReference type="HOGENOM" id="CLU_009710_1_2_2"/>
<accession>S6A5K5</accession>
<evidence type="ECO:0000256" key="3">
    <source>
        <dbReference type="ARBA" id="ARBA00022598"/>
    </source>
</evidence>
<keyword evidence="9" id="KW-0862">Zinc</keyword>
<dbReference type="PRINTS" id="PR01041">
    <property type="entry name" value="TRNASYNTHMET"/>
</dbReference>
<evidence type="ECO:0000259" key="10">
    <source>
        <dbReference type="Pfam" id="PF09334"/>
    </source>
</evidence>
<dbReference type="Pfam" id="PF19303">
    <property type="entry name" value="Anticodon_3"/>
    <property type="match status" value="1"/>
</dbReference>
<feature type="short sequence motif" description="'KMSKS' region" evidence="9">
    <location>
        <begin position="340"/>
        <end position="344"/>
    </location>
</feature>
<dbReference type="InterPro" id="IPR009080">
    <property type="entry name" value="tRNAsynth_Ia_anticodon-bd"/>
</dbReference>
<evidence type="ECO:0000313" key="12">
    <source>
        <dbReference type="EMBL" id="AGT35237.1"/>
    </source>
</evidence>
<reference evidence="12 13" key="1">
    <citation type="journal article" date="2013" name="Genome Announc.">
        <title>Complete Genomic Sequence of 'Thermofilum adornatus' Strain 1910bT, a Hyperthermophilic Anaerobic Organotrophic Crenarchaeon.</title>
        <authorList>
            <person name="Dominova I.N."/>
            <person name="Kublanov I.V."/>
            <person name="Podosokorskaya O.A."/>
            <person name="Derbikova K.S."/>
            <person name="Patrushev M.V."/>
            <person name="Toshchakov S.V."/>
        </authorList>
    </citation>
    <scope>NUCLEOTIDE SEQUENCE [LARGE SCALE GENOMIC DNA]</scope>
    <source>
        <strain evidence="13">1910b</strain>
    </source>
</reference>
<dbReference type="Gene3D" id="3.40.50.620">
    <property type="entry name" value="HUPs"/>
    <property type="match status" value="1"/>
</dbReference>
<dbReference type="CDD" id="cd00814">
    <property type="entry name" value="MetRS_core"/>
    <property type="match status" value="1"/>
</dbReference>
<keyword evidence="2 9" id="KW-0963">Cytoplasm</keyword>
<dbReference type="GO" id="GO:0005829">
    <property type="term" value="C:cytosol"/>
    <property type="evidence" value="ECO:0007669"/>
    <property type="project" value="TreeGrafter"/>
</dbReference>
<dbReference type="Gene3D" id="2.20.28.20">
    <property type="entry name" value="Methionyl-tRNA synthetase, Zn-domain"/>
    <property type="match status" value="1"/>
</dbReference>
<evidence type="ECO:0000256" key="4">
    <source>
        <dbReference type="ARBA" id="ARBA00022741"/>
    </source>
</evidence>
<gene>
    <name evidence="9" type="primary">metG</name>
    <name evidence="12" type="ORF">N186_04430</name>
</gene>
<feature type="binding site" evidence="9">
    <location>
        <position position="153"/>
    </location>
    <ligand>
        <name>Zn(2+)</name>
        <dbReference type="ChEBI" id="CHEBI:29105"/>
    </ligand>
</feature>
<dbReference type="InterPro" id="IPR029038">
    <property type="entry name" value="MetRS_Zn"/>
</dbReference>
<organism evidence="12 13">
    <name type="scientific">Thermofilum adornatum</name>
    <dbReference type="NCBI Taxonomy" id="1365176"/>
    <lineage>
        <taxon>Archaea</taxon>
        <taxon>Thermoproteota</taxon>
        <taxon>Thermoprotei</taxon>
        <taxon>Thermofilales</taxon>
        <taxon>Thermofilaceae</taxon>
        <taxon>Thermofilum</taxon>
    </lineage>
</organism>
<dbReference type="AlphaFoldDB" id="S6A5K5"/>
<feature type="binding site" evidence="9">
    <location>
        <position position="166"/>
    </location>
    <ligand>
        <name>Zn(2+)</name>
        <dbReference type="ChEBI" id="CHEBI:29105"/>
    </ligand>
</feature>
<dbReference type="NCBIfam" id="TIGR00398">
    <property type="entry name" value="metG"/>
    <property type="match status" value="1"/>
</dbReference>
<dbReference type="SUPFAM" id="SSF52374">
    <property type="entry name" value="Nucleotidylyl transferase"/>
    <property type="match status" value="1"/>
</dbReference>
<name>S6A5K5_9CREN</name>
<dbReference type="CDD" id="cd07957">
    <property type="entry name" value="Anticodon_Ia_Met"/>
    <property type="match status" value="1"/>
</dbReference>
<dbReference type="InterPro" id="IPR014758">
    <property type="entry name" value="Met-tRNA_synth"/>
</dbReference>
<dbReference type="InterPro" id="IPR023458">
    <property type="entry name" value="Met-tRNA_ligase_1"/>
</dbReference>
<evidence type="ECO:0000256" key="9">
    <source>
        <dbReference type="HAMAP-Rule" id="MF_00098"/>
    </source>
</evidence>
<dbReference type="Gene3D" id="1.10.730.10">
    <property type="entry name" value="Isoleucyl-tRNA Synthetase, Domain 1"/>
    <property type="match status" value="1"/>
</dbReference>
<dbReference type="GeneID" id="16573530"/>
<dbReference type="GO" id="GO:0004825">
    <property type="term" value="F:methionine-tRNA ligase activity"/>
    <property type="evidence" value="ECO:0007669"/>
    <property type="project" value="UniProtKB-UniRule"/>
</dbReference>
<dbReference type="GO" id="GO:0005524">
    <property type="term" value="F:ATP binding"/>
    <property type="evidence" value="ECO:0007669"/>
    <property type="project" value="UniProtKB-UniRule"/>
</dbReference>
<dbReference type="GO" id="GO:0006431">
    <property type="term" value="P:methionyl-tRNA aminoacylation"/>
    <property type="evidence" value="ECO:0007669"/>
    <property type="project" value="UniProtKB-UniRule"/>
</dbReference>
<dbReference type="eggNOG" id="arCOG00810">
    <property type="taxonomic scope" value="Archaea"/>
</dbReference>
<dbReference type="InterPro" id="IPR041872">
    <property type="entry name" value="Anticodon_Met"/>
</dbReference>
<comment type="function">
    <text evidence="9">Is required not only for elongation of protein synthesis but also for the initiation of all mRNA translation through initiator tRNA(fMet) aminoacylation.</text>
</comment>
<protein>
    <recommendedName>
        <fullName evidence="9">Methionine--tRNA ligase</fullName>
        <ecNumber evidence="9">6.1.1.10</ecNumber>
    </recommendedName>
    <alternativeName>
        <fullName evidence="9">Methionyl-tRNA synthetase</fullName>
        <shortName evidence="9">MetRS</shortName>
    </alternativeName>
</protein>
<dbReference type="HAMAP" id="MF_00098">
    <property type="entry name" value="Met_tRNA_synth_type1"/>
    <property type="match status" value="1"/>
</dbReference>
<dbReference type="KEGG" id="thb:N186_04430"/>
<dbReference type="NCBIfam" id="NF001100">
    <property type="entry name" value="PRK00133.1"/>
    <property type="match status" value="1"/>
</dbReference>
<feature type="binding site" evidence="9">
    <location>
        <position position="150"/>
    </location>
    <ligand>
        <name>Zn(2+)</name>
        <dbReference type="ChEBI" id="CHEBI:29105"/>
    </ligand>
</feature>
<comment type="similarity">
    <text evidence="9">Belongs to the class-I aminoacyl-tRNA synthetase family. MetG type 1 subfamily.</text>
</comment>
<evidence type="ECO:0000256" key="8">
    <source>
        <dbReference type="ARBA" id="ARBA00047364"/>
    </source>
</evidence>
<dbReference type="EMBL" id="CP006646">
    <property type="protein sequence ID" value="AGT35237.1"/>
    <property type="molecule type" value="Genomic_DNA"/>
</dbReference>
<comment type="cofactor">
    <cofactor evidence="9">
        <name>Zn(2+)</name>
        <dbReference type="ChEBI" id="CHEBI:29105"/>
    </cofactor>
    <text evidence="9">Binds 1 zinc ion per subunit.</text>
</comment>
<dbReference type="Pfam" id="PF09334">
    <property type="entry name" value="tRNA-synt_1g"/>
    <property type="match status" value="1"/>
</dbReference>
<dbReference type="GO" id="GO:0017101">
    <property type="term" value="C:aminoacyl-tRNA synthetase multienzyme complex"/>
    <property type="evidence" value="ECO:0007669"/>
    <property type="project" value="TreeGrafter"/>
</dbReference>
<comment type="catalytic activity">
    <reaction evidence="8 9">
        <text>tRNA(Met) + L-methionine + ATP = L-methionyl-tRNA(Met) + AMP + diphosphate</text>
        <dbReference type="Rhea" id="RHEA:13481"/>
        <dbReference type="Rhea" id="RHEA-COMP:9667"/>
        <dbReference type="Rhea" id="RHEA-COMP:9698"/>
        <dbReference type="ChEBI" id="CHEBI:30616"/>
        <dbReference type="ChEBI" id="CHEBI:33019"/>
        <dbReference type="ChEBI" id="CHEBI:57844"/>
        <dbReference type="ChEBI" id="CHEBI:78442"/>
        <dbReference type="ChEBI" id="CHEBI:78530"/>
        <dbReference type="ChEBI" id="CHEBI:456215"/>
        <dbReference type="EC" id="6.1.1.10"/>
    </reaction>
</comment>
<evidence type="ECO:0000259" key="11">
    <source>
        <dbReference type="Pfam" id="PF19303"/>
    </source>
</evidence>
<proteinExistence type="inferred from homology"/>
<dbReference type="GO" id="GO:0046872">
    <property type="term" value="F:metal ion binding"/>
    <property type="evidence" value="ECO:0007669"/>
    <property type="project" value="UniProtKB-KW"/>
</dbReference>
<feature type="binding site" evidence="9">
    <location>
        <position position="163"/>
    </location>
    <ligand>
        <name>Zn(2+)</name>
        <dbReference type="ChEBI" id="CHEBI:29105"/>
    </ligand>
</feature>
<evidence type="ECO:0000313" key="13">
    <source>
        <dbReference type="Proteomes" id="UP000015543"/>
    </source>
</evidence>
<feature type="short sequence motif" description="'HIGH' region" evidence="9">
    <location>
        <begin position="18"/>
        <end position="28"/>
    </location>
</feature>
<evidence type="ECO:0000256" key="2">
    <source>
        <dbReference type="ARBA" id="ARBA00022490"/>
    </source>
</evidence>
<dbReference type="PANTHER" id="PTHR45765:SF1">
    <property type="entry name" value="METHIONINE--TRNA LIGASE, CYTOPLASMIC"/>
    <property type="match status" value="1"/>
</dbReference>
<keyword evidence="7 9" id="KW-0030">Aminoacyl-tRNA synthetase</keyword>
<dbReference type="Proteomes" id="UP000015543">
    <property type="component" value="Chromosome"/>
</dbReference>
<dbReference type="SUPFAM" id="SSF47323">
    <property type="entry name" value="Anticodon-binding domain of a subclass of class I aminoacyl-tRNA synthetases"/>
    <property type="match status" value="1"/>
</dbReference>
<dbReference type="RefSeq" id="WP_020962543.1">
    <property type="nucleotide sequence ID" value="NC_022093.1"/>
</dbReference>
<evidence type="ECO:0000256" key="6">
    <source>
        <dbReference type="ARBA" id="ARBA00022917"/>
    </source>
</evidence>
<evidence type="ECO:0000256" key="1">
    <source>
        <dbReference type="ARBA" id="ARBA00004496"/>
    </source>
</evidence>
<dbReference type="PATRIC" id="fig|1365176.7.peg.869"/>
<feature type="domain" description="Methionyl/Leucyl tRNA synthetase" evidence="10">
    <location>
        <begin position="12"/>
        <end position="404"/>
    </location>
</feature>
<keyword evidence="6 9" id="KW-0648">Protein biosynthesis</keyword>
<keyword evidence="5 9" id="KW-0067">ATP-binding</keyword>
<dbReference type="InterPro" id="IPR015413">
    <property type="entry name" value="Methionyl/Leucyl_tRNA_Synth"/>
</dbReference>